<proteinExistence type="predicted"/>
<feature type="non-terminal residue" evidence="2">
    <location>
        <position position="215"/>
    </location>
</feature>
<feature type="compositionally biased region" description="Acidic residues" evidence="1">
    <location>
        <begin position="45"/>
        <end position="55"/>
    </location>
</feature>
<dbReference type="EMBL" id="JARJLG010000132">
    <property type="protein sequence ID" value="KAJ7739434.1"/>
    <property type="molecule type" value="Genomic_DNA"/>
</dbReference>
<evidence type="ECO:0000313" key="2">
    <source>
        <dbReference type="EMBL" id="KAJ7739434.1"/>
    </source>
</evidence>
<gene>
    <name evidence="2" type="ORF">DFH07DRAFT_840186</name>
</gene>
<keyword evidence="3" id="KW-1185">Reference proteome</keyword>
<sequence>ENAAGRRKAEAALAAERKITAEQAKVISSAADAARGLLRCVGDGQAEDDNGTSDDAVEHEADASASLAGAERLAEAPSGQVATDSATVKHDANAPSAARAQSQRATAVVRVPPPKTEADVLVSGTAGMRHPAVKLVPGDLPLTRKRKADASASVDAPVRGRTPFDAVPARIPDSVLARIHKRARRVSGVSDEMVYQWLDNNRKSLPHHPFTSWTK</sequence>
<accession>A0AAD7MZS4</accession>
<feature type="compositionally biased region" description="Low complexity" evidence="1">
    <location>
        <begin position="93"/>
        <end position="106"/>
    </location>
</feature>
<protein>
    <submittedName>
        <fullName evidence="2">Uncharacterized protein</fullName>
    </submittedName>
</protein>
<feature type="region of interest" description="Disordered" evidence="1">
    <location>
        <begin position="42"/>
        <end position="106"/>
    </location>
</feature>
<dbReference type="AlphaFoldDB" id="A0AAD7MZS4"/>
<evidence type="ECO:0000256" key="1">
    <source>
        <dbReference type="SAM" id="MobiDB-lite"/>
    </source>
</evidence>
<name>A0AAD7MZS4_9AGAR</name>
<comment type="caution">
    <text evidence="2">The sequence shown here is derived from an EMBL/GenBank/DDBJ whole genome shotgun (WGS) entry which is preliminary data.</text>
</comment>
<dbReference type="Proteomes" id="UP001215280">
    <property type="component" value="Unassembled WGS sequence"/>
</dbReference>
<organism evidence="2 3">
    <name type="scientific">Mycena maculata</name>
    <dbReference type="NCBI Taxonomy" id="230809"/>
    <lineage>
        <taxon>Eukaryota</taxon>
        <taxon>Fungi</taxon>
        <taxon>Dikarya</taxon>
        <taxon>Basidiomycota</taxon>
        <taxon>Agaricomycotina</taxon>
        <taxon>Agaricomycetes</taxon>
        <taxon>Agaricomycetidae</taxon>
        <taxon>Agaricales</taxon>
        <taxon>Marasmiineae</taxon>
        <taxon>Mycenaceae</taxon>
        <taxon>Mycena</taxon>
    </lineage>
</organism>
<reference evidence="2" key="1">
    <citation type="submission" date="2023-03" db="EMBL/GenBank/DDBJ databases">
        <title>Massive genome expansion in bonnet fungi (Mycena s.s.) driven by repeated elements and novel gene families across ecological guilds.</title>
        <authorList>
            <consortium name="Lawrence Berkeley National Laboratory"/>
            <person name="Harder C.B."/>
            <person name="Miyauchi S."/>
            <person name="Viragh M."/>
            <person name="Kuo A."/>
            <person name="Thoen E."/>
            <person name="Andreopoulos B."/>
            <person name="Lu D."/>
            <person name="Skrede I."/>
            <person name="Drula E."/>
            <person name="Henrissat B."/>
            <person name="Morin E."/>
            <person name="Kohler A."/>
            <person name="Barry K."/>
            <person name="LaButti K."/>
            <person name="Morin E."/>
            <person name="Salamov A."/>
            <person name="Lipzen A."/>
            <person name="Mereny Z."/>
            <person name="Hegedus B."/>
            <person name="Baldrian P."/>
            <person name="Stursova M."/>
            <person name="Weitz H."/>
            <person name="Taylor A."/>
            <person name="Grigoriev I.V."/>
            <person name="Nagy L.G."/>
            <person name="Martin F."/>
            <person name="Kauserud H."/>
        </authorList>
    </citation>
    <scope>NUCLEOTIDE SEQUENCE</scope>
    <source>
        <strain evidence="2">CBHHK188m</strain>
    </source>
</reference>
<evidence type="ECO:0000313" key="3">
    <source>
        <dbReference type="Proteomes" id="UP001215280"/>
    </source>
</evidence>